<dbReference type="Proteomes" id="UP001063166">
    <property type="component" value="Unassembled WGS sequence"/>
</dbReference>
<protein>
    <submittedName>
        <fullName evidence="2">Uncharacterized protein</fullName>
    </submittedName>
</protein>
<sequence length="124" mass="13902">MIPTCKPNKPQTQAQLRITRFSRPSLLPILLNPPGTGRKKLAAWRFIPVHSVRLDDAMRKLVLRAPSAVGVPAFPSATRKYAQPRVCRRNRLRNPHSWGGQVMARLASSDQHRSSSVPPQGTHR</sequence>
<feature type="compositionally biased region" description="Polar residues" evidence="1">
    <location>
        <begin position="114"/>
        <end position="124"/>
    </location>
</feature>
<accession>A0A9P3PYD2</accession>
<organism evidence="2 3">
    <name type="scientific">Lyophyllum shimeji</name>
    <name type="common">Hon-shimeji</name>
    <name type="synonym">Tricholoma shimeji</name>
    <dbReference type="NCBI Taxonomy" id="47721"/>
    <lineage>
        <taxon>Eukaryota</taxon>
        <taxon>Fungi</taxon>
        <taxon>Dikarya</taxon>
        <taxon>Basidiomycota</taxon>
        <taxon>Agaricomycotina</taxon>
        <taxon>Agaricomycetes</taxon>
        <taxon>Agaricomycetidae</taxon>
        <taxon>Agaricales</taxon>
        <taxon>Tricholomatineae</taxon>
        <taxon>Lyophyllaceae</taxon>
        <taxon>Lyophyllum</taxon>
    </lineage>
</organism>
<comment type="caution">
    <text evidence="2">The sequence shown here is derived from an EMBL/GenBank/DDBJ whole genome shotgun (WGS) entry which is preliminary data.</text>
</comment>
<dbReference type="EMBL" id="BRPK01000016">
    <property type="protein sequence ID" value="GLB44293.1"/>
    <property type="molecule type" value="Genomic_DNA"/>
</dbReference>
<name>A0A9P3PYD2_LYOSH</name>
<evidence type="ECO:0000313" key="3">
    <source>
        <dbReference type="Proteomes" id="UP001063166"/>
    </source>
</evidence>
<dbReference type="AlphaFoldDB" id="A0A9P3PYD2"/>
<proteinExistence type="predicted"/>
<reference evidence="2" key="1">
    <citation type="submission" date="2022-07" db="EMBL/GenBank/DDBJ databases">
        <title>The genome of Lyophyllum shimeji provides insight into the initial evolution of ectomycorrhizal fungal genome.</title>
        <authorList>
            <person name="Kobayashi Y."/>
            <person name="Shibata T."/>
            <person name="Hirakawa H."/>
            <person name="Shigenobu S."/>
            <person name="Nishiyama T."/>
            <person name="Yamada A."/>
            <person name="Hasebe M."/>
            <person name="Kawaguchi M."/>
        </authorList>
    </citation>
    <scope>NUCLEOTIDE SEQUENCE</scope>
    <source>
        <strain evidence="2">AT787</strain>
    </source>
</reference>
<keyword evidence="3" id="KW-1185">Reference proteome</keyword>
<gene>
    <name evidence="2" type="ORF">LshimejAT787_1602230</name>
</gene>
<evidence type="ECO:0000256" key="1">
    <source>
        <dbReference type="SAM" id="MobiDB-lite"/>
    </source>
</evidence>
<evidence type="ECO:0000313" key="2">
    <source>
        <dbReference type="EMBL" id="GLB44293.1"/>
    </source>
</evidence>
<feature type="region of interest" description="Disordered" evidence="1">
    <location>
        <begin position="80"/>
        <end position="124"/>
    </location>
</feature>